<evidence type="ECO:0000313" key="8">
    <source>
        <dbReference type="EMBL" id="OAP41585.1"/>
    </source>
</evidence>
<dbReference type="EMBL" id="LPUX01000053">
    <property type="protein sequence ID" value="OAP41585.1"/>
    <property type="molecule type" value="Genomic_DNA"/>
</dbReference>
<feature type="transmembrane region" description="Helical" evidence="7">
    <location>
        <begin position="24"/>
        <end position="45"/>
    </location>
</feature>
<evidence type="ECO:0000313" key="9">
    <source>
        <dbReference type="Proteomes" id="UP000094025"/>
    </source>
</evidence>
<keyword evidence="4 7" id="KW-0812">Transmembrane</keyword>
<comment type="subcellular location">
    <subcellularLocation>
        <location evidence="1 7">Cell membrane</location>
        <topology evidence="1 7">Multi-pass membrane protein</topology>
    </subcellularLocation>
</comment>
<evidence type="ECO:0000256" key="7">
    <source>
        <dbReference type="RuleBase" id="RU362048"/>
    </source>
</evidence>
<dbReference type="Proteomes" id="UP000094025">
    <property type="component" value="Unassembled WGS sequence"/>
</dbReference>
<name>A0A178Y4D3_9HYPH</name>
<dbReference type="STRING" id="1472378.AU381_03500"/>
<dbReference type="GO" id="GO:0005886">
    <property type="term" value="C:plasma membrane"/>
    <property type="evidence" value="ECO:0007669"/>
    <property type="project" value="UniProtKB-SubCell"/>
</dbReference>
<gene>
    <name evidence="8" type="ORF">AU381_03500</name>
</gene>
<organism evidence="8 9">
    <name type="scientific">Sinorhizobium glycinis</name>
    <dbReference type="NCBI Taxonomy" id="1472378"/>
    <lineage>
        <taxon>Bacteria</taxon>
        <taxon>Pseudomonadati</taxon>
        <taxon>Pseudomonadota</taxon>
        <taxon>Alphaproteobacteria</taxon>
        <taxon>Hyphomicrobiales</taxon>
        <taxon>Rhizobiaceae</taxon>
        <taxon>Sinorhizobium/Ensifer group</taxon>
        <taxon>Sinorhizobium</taxon>
    </lineage>
</organism>
<protein>
    <recommendedName>
        <fullName evidence="7">UPF0056 membrane protein</fullName>
    </recommendedName>
</protein>
<comment type="caution">
    <text evidence="8">The sequence shown here is derived from an EMBL/GenBank/DDBJ whole genome shotgun (WGS) entry which is preliminary data.</text>
</comment>
<accession>A0A178Y4D3</accession>
<sequence length="165" mass="17334">MFSAAALALAGVLGRSMLENFEISLPVLALTGGVILFLVALQTVLQQSAGAVNFPKWADQPPDLKLAFTPLAFPTIVTPYGIAAVIVFATLAGNRYDAELTVAGIVLLILTLDWTAMLFAETILKWVGTALQVFAVVLGVTQVALGLQVILHSLAMIGVFAEPAI</sequence>
<dbReference type="Pfam" id="PF01914">
    <property type="entry name" value="MarC"/>
    <property type="match status" value="1"/>
</dbReference>
<reference evidence="8 9" key="1">
    <citation type="journal article" date="2016" name="Int. J. Syst. Evol. Microbiol.">
        <title>Ensifer glycinis sp. nov., an novel rhizobial species associated with Glycine spp.</title>
        <authorList>
            <person name="Yan H."/>
            <person name="Yan J."/>
            <person name="Sui X.H."/>
            <person name="Wang E.T."/>
            <person name="Chen W.X."/>
            <person name="Zhang X.X."/>
            <person name="Chen W.F."/>
        </authorList>
    </citation>
    <scope>NUCLEOTIDE SEQUENCE [LARGE SCALE GENOMIC DNA]</scope>
    <source>
        <strain evidence="8 9">CCBAU 23380</strain>
    </source>
</reference>
<keyword evidence="6 7" id="KW-0472">Membrane</keyword>
<evidence type="ECO:0000256" key="4">
    <source>
        <dbReference type="ARBA" id="ARBA00022692"/>
    </source>
</evidence>
<evidence type="ECO:0000256" key="2">
    <source>
        <dbReference type="ARBA" id="ARBA00009784"/>
    </source>
</evidence>
<comment type="caution">
    <text evidence="7">Lacks conserved residue(s) required for the propagation of feature annotation.</text>
</comment>
<proteinExistence type="inferred from homology"/>
<evidence type="ECO:0000256" key="1">
    <source>
        <dbReference type="ARBA" id="ARBA00004651"/>
    </source>
</evidence>
<keyword evidence="3" id="KW-1003">Cell membrane</keyword>
<evidence type="ECO:0000256" key="3">
    <source>
        <dbReference type="ARBA" id="ARBA00022475"/>
    </source>
</evidence>
<dbReference type="PANTHER" id="PTHR33508:SF1">
    <property type="entry name" value="UPF0056 MEMBRANE PROTEIN YHCE"/>
    <property type="match status" value="1"/>
</dbReference>
<comment type="similarity">
    <text evidence="2 7">Belongs to the UPF0056 (MarC) family.</text>
</comment>
<dbReference type="PANTHER" id="PTHR33508">
    <property type="entry name" value="UPF0056 MEMBRANE PROTEIN YHCE"/>
    <property type="match status" value="1"/>
</dbReference>
<dbReference type="AlphaFoldDB" id="A0A178Y4D3"/>
<feature type="transmembrane region" description="Helical" evidence="7">
    <location>
        <begin position="100"/>
        <end position="119"/>
    </location>
</feature>
<evidence type="ECO:0000256" key="5">
    <source>
        <dbReference type="ARBA" id="ARBA00022989"/>
    </source>
</evidence>
<keyword evidence="9" id="KW-1185">Reference proteome</keyword>
<feature type="transmembrane region" description="Helical" evidence="7">
    <location>
        <begin position="66"/>
        <end position="88"/>
    </location>
</feature>
<dbReference type="InterPro" id="IPR002771">
    <property type="entry name" value="Multi_antbiot-R_MarC"/>
</dbReference>
<keyword evidence="5 7" id="KW-1133">Transmembrane helix</keyword>
<feature type="transmembrane region" description="Helical" evidence="7">
    <location>
        <begin position="131"/>
        <end position="161"/>
    </location>
</feature>
<evidence type="ECO:0000256" key="6">
    <source>
        <dbReference type="ARBA" id="ARBA00023136"/>
    </source>
</evidence>